<dbReference type="EMBL" id="CP049055">
    <property type="protein sequence ID" value="QII11110.1"/>
    <property type="molecule type" value="Genomic_DNA"/>
</dbReference>
<reference evidence="7 10" key="3">
    <citation type="submission" date="2020-02" db="EMBL/GenBank/DDBJ databases">
        <title>Newly sequenced genome of strain CSTR1 showed variability in Candidatus Kuenenia stuttgartiensis genomes.</title>
        <authorList>
            <person name="Ding C."/>
            <person name="Adrian L."/>
        </authorList>
    </citation>
    <scope>NUCLEOTIDE SEQUENCE [LARGE SCALE GENOMIC DNA]</scope>
    <source>
        <strain evidence="7 10">CSTR1</strain>
    </source>
</reference>
<dbReference type="InterPro" id="IPR001857">
    <property type="entry name" value="Ribosomal_bL19"/>
</dbReference>
<organism evidence="8 9">
    <name type="scientific">Kuenenia stuttgartiensis</name>
    <dbReference type="NCBI Taxonomy" id="174633"/>
    <lineage>
        <taxon>Bacteria</taxon>
        <taxon>Pseudomonadati</taxon>
        <taxon>Planctomycetota</taxon>
        <taxon>Candidatus Brocadiia</taxon>
        <taxon>Candidatus Brocadiales</taxon>
        <taxon>Candidatus Brocadiaceae</taxon>
        <taxon>Candidatus Kuenenia</taxon>
    </lineage>
</organism>
<name>A0A2C9CC85_KUEST</name>
<evidence type="ECO:0000313" key="10">
    <source>
        <dbReference type="Proteomes" id="UP000501926"/>
    </source>
</evidence>
<dbReference type="Pfam" id="PF01245">
    <property type="entry name" value="Ribosomal_L19"/>
    <property type="match status" value="1"/>
</dbReference>
<dbReference type="SUPFAM" id="SSF50104">
    <property type="entry name" value="Translation proteins SH3-like domain"/>
    <property type="match status" value="1"/>
</dbReference>
<dbReference type="GO" id="GO:0022625">
    <property type="term" value="C:cytosolic large ribosomal subunit"/>
    <property type="evidence" value="ECO:0007669"/>
    <property type="project" value="TreeGrafter"/>
</dbReference>
<keyword evidence="3 5" id="KW-0687">Ribonucleoprotein</keyword>
<evidence type="ECO:0000256" key="2">
    <source>
        <dbReference type="ARBA" id="ARBA00022980"/>
    </source>
</evidence>
<evidence type="ECO:0000313" key="7">
    <source>
        <dbReference type="EMBL" id="QII11110.1"/>
    </source>
</evidence>
<dbReference type="InterPro" id="IPR008991">
    <property type="entry name" value="Translation_prot_SH3-like_sf"/>
</dbReference>
<evidence type="ECO:0000256" key="3">
    <source>
        <dbReference type="ARBA" id="ARBA00023274"/>
    </source>
</evidence>
<evidence type="ECO:0000313" key="9">
    <source>
        <dbReference type="Proteomes" id="UP000221734"/>
    </source>
</evidence>
<dbReference type="OrthoDB" id="9803541at2"/>
<gene>
    <name evidence="8" type="primary">rpl19</name>
    <name evidence="5 7" type="synonym">rplS</name>
    <name evidence="7" type="ORF">KsCSTR_17310</name>
    <name evidence="8" type="ORF">KSMBR1_0810</name>
</gene>
<reference evidence="8" key="2">
    <citation type="submission" date="2017-10" db="EMBL/GenBank/DDBJ databases">
        <authorList>
            <person name="Banno H."/>
            <person name="Chua N.-H."/>
        </authorList>
    </citation>
    <scope>NUCLEOTIDE SEQUENCE [LARGE SCALE GENOMIC DNA]</scope>
    <source>
        <strain evidence="8">Kuenenia_mbr1_ru-nijmegen</strain>
    </source>
</reference>
<proteinExistence type="inferred from homology"/>
<evidence type="ECO:0000256" key="5">
    <source>
        <dbReference type="HAMAP-Rule" id="MF_00402"/>
    </source>
</evidence>
<dbReference type="NCBIfam" id="TIGR01024">
    <property type="entry name" value="rplS_bact"/>
    <property type="match status" value="1"/>
</dbReference>
<evidence type="ECO:0000256" key="1">
    <source>
        <dbReference type="ARBA" id="ARBA00005781"/>
    </source>
</evidence>
<dbReference type="PANTHER" id="PTHR15680">
    <property type="entry name" value="RIBOSOMAL PROTEIN L19"/>
    <property type="match status" value="1"/>
</dbReference>
<sequence>MNVIDVIEKEHMKTEIPKYSVGDQVDVSIKIKEGEKERTQVFSGLVIAKNGGGIRETFTVRRIVQGEGVERVFPIHSPKVLDVKVKKSGKVRRAKLYYMRDRTSKGTRLKEKRVD</sequence>
<dbReference type="KEGG" id="kst:KSMBR1_0810"/>
<dbReference type="PRINTS" id="PR00061">
    <property type="entry name" value="RIBOSOMALL19"/>
</dbReference>
<dbReference type="Proteomes" id="UP000501926">
    <property type="component" value="Chromosome"/>
</dbReference>
<dbReference type="Proteomes" id="UP000221734">
    <property type="component" value="Chromosome Kuenenia_stuttgartiensis_MBR1"/>
</dbReference>
<dbReference type="AlphaFoldDB" id="A0A2C9CC85"/>
<dbReference type="InterPro" id="IPR018257">
    <property type="entry name" value="Ribosomal_bL19_CS"/>
</dbReference>
<keyword evidence="2 5" id="KW-0689">Ribosomal protein</keyword>
<dbReference type="GO" id="GO:0006412">
    <property type="term" value="P:translation"/>
    <property type="evidence" value="ECO:0007669"/>
    <property type="project" value="UniProtKB-UniRule"/>
</dbReference>
<dbReference type="PANTHER" id="PTHR15680:SF9">
    <property type="entry name" value="LARGE RIBOSOMAL SUBUNIT PROTEIN BL19M"/>
    <property type="match status" value="1"/>
</dbReference>
<evidence type="ECO:0000313" key="8">
    <source>
        <dbReference type="EMBL" id="SOH03321.1"/>
    </source>
</evidence>
<dbReference type="Gene3D" id="2.30.30.790">
    <property type="match status" value="1"/>
</dbReference>
<evidence type="ECO:0000256" key="6">
    <source>
        <dbReference type="RuleBase" id="RU000559"/>
    </source>
</evidence>
<dbReference type="EMBL" id="LT934425">
    <property type="protein sequence ID" value="SOH03321.1"/>
    <property type="molecule type" value="Genomic_DNA"/>
</dbReference>
<dbReference type="GO" id="GO:0003735">
    <property type="term" value="F:structural constituent of ribosome"/>
    <property type="evidence" value="ECO:0007669"/>
    <property type="project" value="InterPro"/>
</dbReference>
<comment type="similarity">
    <text evidence="1 5 6">Belongs to the bacterial ribosomal protein bL19 family.</text>
</comment>
<dbReference type="InterPro" id="IPR038657">
    <property type="entry name" value="Ribosomal_bL19_sf"/>
</dbReference>
<reference evidence="9" key="1">
    <citation type="submission" date="2017-10" db="EMBL/GenBank/DDBJ databases">
        <authorList>
            <person name="Frank J."/>
        </authorList>
    </citation>
    <scope>NUCLEOTIDE SEQUENCE [LARGE SCALE GENOMIC DNA]</scope>
</reference>
<dbReference type="PIRSF" id="PIRSF002191">
    <property type="entry name" value="Ribosomal_L19"/>
    <property type="match status" value="1"/>
</dbReference>
<dbReference type="PROSITE" id="PS01015">
    <property type="entry name" value="RIBOSOMAL_L19"/>
    <property type="match status" value="1"/>
</dbReference>
<comment type="function">
    <text evidence="5 6">This protein is located at the 30S-50S ribosomal subunit interface and may play a role in the structure and function of the aminoacyl-tRNA binding site.</text>
</comment>
<dbReference type="RefSeq" id="WP_099324175.1">
    <property type="nucleotide sequence ID" value="NZ_CP049055.1"/>
</dbReference>
<dbReference type="HAMAP" id="MF_00402">
    <property type="entry name" value="Ribosomal_bL19"/>
    <property type="match status" value="1"/>
</dbReference>
<keyword evidence="9" id="KW-1185">Reference proteome</keyword>
<accession>A0A2C9CC85</accession>
<protein>
    <recommendedName>
        <fullName evidence="4 5">Large ribosomal subunit protein bL19</fullName>
    </recommendedName>
</protein>
<evidence type="ECO:0000256" key="4">
    <source>
        <dbReference type="ARBA" id="ARBA00035171"/>
    </source>
</evidence>